<evidence type="ECO:0000256" key="3">
    <source>
        <dbReference type="ARBA" id="ARBA00022741"/>
    </source>
</evidence>
<keyword evidence="3" id="KW-0547">Nucleotide-binding</keyword>
<dbReference type="AlphaFoldDB" id="A0A2S5EH74"/>
<reference evidence="8 9" key="1">
    <citation type="submission" date="2014-01" db="EMBL/GenBank/DDBJ databases">
        <title>Comparative genomics of Petrotoga.</title>
        <authorList>
            <person name="Chow K."/>
            <person name="Charchuk R."/>
            <person name="Nesbo C.L."/>
        </authorList>
    </citation>
    <scope>NUCLEOTIDE SEQUENCE [LARGE SCALE GENOMIC DNA]</scope>
    <source>
        <strain evidence="8 9">DSM 16923</strain>
    </source>
</reference>
<dbReference type="InterPro" id="IPR050107">
    <property type="entry name" value="ABC_carbohydrate_import_ATPase"/>
</dbReference>
<evidence type="ECO:0000313" key="8">
    <source>
        <dbReference type="EMBL" id="POZ92339.1"/>
    </source>
</evidence>
<dbReference type="RefSeq" id="WP_146050364.1">
    <property type="nucleotide sequence ID" value="NZ_JALY01000161.1"/>
</dbReference>
<dbReference type="GO" id="GO:0016887">
    <property type="term" value="F:ATP hydrolysis activity"/>
    <property type="evidence" value="ECO:0007669"/>
    <property type="project" value="InterPro"/>
</dbReference>
<keyword evidence="9" id="KW-1185">Reference proteome</keyword>
<evidence type="ECO:0000256" key="1">
    <source>
        <dbReference type="ARBA" id="ARBA00022448"/>
    </source>
</evidence>
<dbReference type="EMBL" id="JALY01000161">
    <property type="protein sequence ID" value="POZ92339.1"/>
    <property type="molecule type" value="Genomic_DNA"/>
</dbReference>
<keyword evidence="2" id="KW-1003">Cell membrane</keyword>
<dbReference type="InterPro" id="IPR027417">
    <property type="entry name" value="P-loop_NTPase"/>
</dbReference>
<evidence type="ECO:0000259" key="7">
    <source>
        <dbReference type="Pfam" id="PF00005"/>
    </source>
</evidence>
<keyword evidence="5" id="KW-1278">Translocase</keyword>
<feature type="domain" description="ABC transporter" evidence="7">
    <location>
        <begin position="12"/>
        <end position="62"/>
    </location>
</feature>
<keyword evidence="4 8" id="KW-0067">ATP-binding</keyword>
<accession>A0A2S5EH74</accession>
<proteinExistence type="predicted"/>
<evidence type="ECO:0000256" key="6">
    <source>
        <dbReference type="ARBA" id="ARBA00023136"/>
    </source>
</evidence>
<organism evidence="8 9">
    <name type="scientific">Petrotoga halophila DSM 16923</name>
    <dbReference type="NCBI Taxonomy" id="1122953"/>
    <lineage>
        <taxon>Bacteria</taxon>
        <taxon>Thermotogati</taxon>
        <taxon>Thermotogota</taxon>
        <taxon>Thermotogae</taxon>
        <taxon>Petrotogales</taxon>
        <taxon>Petrotogaceae</taxon>
        <taxon>Petrotoga</taxon>
    </lineage>
</organism>
<dbReference type="InterPro" id="IPR003439">
    <property type="entry name" value="ABC_transporter-like_ATP-bd"/>
</dbReference>
<evidence type="ECO:0000256" key="5">
    <source>
        <dbReference type="ARBA" id="ARBA00022967"/>
    </source>
</evidence>
<dbReference type="Gene3D" id="3.40.50.300">
    <property type="entry name" value="P-loop containing nucleotide triphosphate hydrolases"/>
    <property type="match status" value="1"/>
</dbReference>
<evidence type="ECO:0000256" key="4">
    <source>
        <dbReference type="ARBA" id="ARBA00022840"/>
    </source>
</evidence>
<sequence length="137" mass="15302">PIFNIDWKKATEETKNQIKKYNIKVSSDKQKVKNLSGGNQQKVVLAKFLLKQPKIAILVEPTRGIDVGAKIEVYKLINDLANRGIGVILVTSEIPEILGLCDRVLIMHRGRKTALLEKEEMTPENILKAGMGLVELV</sequence>
<evidence type="ECO:0000313" key="9">
    <source>
        <dbReference type="Proteomes" id="UP000236950"/>
    </source>
</evidence>
<keyword evidence="1" id="KW-0813">Transport</keyword>
<dbReference type="Proteomes" id="UP000236950">
    <property type="component" value="Unassembled WGS sequence"/>
</dbReference>
<evidence type="ECO:0000256" key="2">
    <source>
        <dbReference type="ARBA" id="ARBA00022475"/>
    </source>
</evidence>
<gene>
    <name evidence="8" type="ORF">AA81_07655</name>
</gene>
<dbReference type="Pfam" id="PF00005">
    <property type="entry name" value="ABC_tran"/>
    <property type="match status" value="1"/>
</dbReference>
<name>A0A2S5EH74_9BACT</name>
<protein>
    <submittedName>
        <fullName evidence="8">D-ribose transporter ATP-binding protein</fullName>
    </submittedName>
</protein>
<dbReference type="SUPFAM" id="SSF52540">
    <property type="entry name" value="P-loop containing nucleoside triphosphate hydrolases"/>
    <property type="match status" value="1"/>
</dbReference>
<comment type="caution">
    <text evidence="8">The sequence shown here is derived from an EMBL/GenBank/DDBJ whole genome shotgun (WGS) entry which is preliminary data.</text>
</comment>
<feature type="non-terminal residue" evidence="8">
    <location>
        <position position="1"/>
    </location>
</feature>
<keyword evidence="6" id="KW-0472">Membrane</keyword>
<dbReference type="GO" id="GO:0005524">
    <property type="term" value="F:ATP binding"/>
    <property type="evidence" value="ECO:0007669"/>
    <property type="project" value="UniProtKB-KW"/>
</dbReference>
<dbReference type="PANTHER" id="PTHR43790:SF3">
    <property type="entry name" value="D-ALLOSE IMPORT ATP-BINDING PROTEIN ALSA-RELATED"/>
    <property type="match status" value="1"/>
</dbReference>
<dbReference type="PANTHER" id="PTHR43790">
    <property type="entry name" value="CARBOHYDRATE TRANSPORT ATP-BINDING PROTEIN MG119-RELATED"/>
    <property type="match status" value="1"/>
</dbReference>